<gene>
    <name evidence="1" type="ORF">TD3509T_0939</name>
</gene>
<protein>
    <recommendedName>
        <fullName evidence="3">Metal-dependent HD superfamily phosphohydrolase</fullName>
    </recommendedName>
</protein>
<reference evidence="1 2" key="1">
    <citation type="submission" date="2024-05" db="EMBL/GenBank/DDBJ databases">
        <authorList>
            <person name="Duchaud E."/>
        </authorList>
    </citation>
    <scope>NUCLEOTIDE SEQUENCE [LARGE SCALE GENOMIC DNA]</scope>
    <source>
        <strain evidence="1">Ena-SAMPLE-TAB-13-05-2024-13:56:06:370-140309</strain>
    </source>
</reference>
<proteinExistence type="predicted"/>
<keyword evidence="2" id="KW-1185">Reference proteome</keyword>
<dbReference type="RefSeq" id="WP_101901757.1">
    <property type="nucleotide sequence ID" value="NZ_JBFKZY010000002.1"/>
</dbReference>
<evidence type="ECO:0008006" key="3">
    <source>
        <dbReference type="Google" id="ProtNLM"/>
    </source>
</evidence>
<evidence type="ECO:0000313" key="1">
    <source>
        <dbReference type="EMBL" id="CAL2080079.1"/>
    </source>
</evidence>
<dbReference type="PANTHER" id="PTHR21174:SF0">
    <property type="entry name" value="HD PHOSPHOHYDROLASE FAMILY PROTEIN-RELATED"/>
    <property type="match status" value="1"/>
</dbReference>
<evidence type="ECO:0000313" key="2">
    <source>
        <dbReference type="Proteomes" id="UP001497514"/>
    </source>
</evidence>
<dbReference type="EMBL" id="OZ038524">
    <property type="protein sequence ID" value="CAL2080079.1"/>
    <property type="molecule type" value="Genomic_DNA"/>
</dbReference>
<dbReference type="SUPFAM" id="SSF109604">
    <property type="entry name" value="HD-domain/PDEase-like"/>
    <property type="match status" value="1"/>
</dbReference>
<dbReference type="InterPro" id="IPR009218">
    <property type="entry name" value="HD_phosphohydro"/>
</dbReference>
<sequence>MDLKQRFYQLVNSYTKNQNLINSLWSAIAIRYAENHRTYHNLNHITEIFKAFDTYKSKLENPDIVAFSIFYHDIIYSIYKKDNEEKSALFALQELTPLNFSLNTSLYNNHTFLDGIKNQIIATKTHTAINNDTKWLLDFDLEILGKSSEVYKNYTKKIREEYKLIPTILYKQGRKKVLQHFIDKPFIYNTDTFINLYEKQAKLNLSNELKSL</sequence>
<organism evidence="1 2">
    <name type="scientific">Tenacibaculum dicentrarchi</name>
    <dbReference type="NCBI Taxonomy" id="669041"/>
    <lineage>
        <taxon>Bacteria</taxon>
        <taxon>Pseudomonadati</taxon>
        <taxon>Bacteroidota</taxon>
        <taxon>Flavobacteriia</taxon>
        <taxon>Flavobacteriales</taxon>
        <taxon>Flavobacteriaceae</taxon>
        <taxon>Tenacibaculum</taxon>
    </lineage>
</organism>
<dbReference type="PANTHER" id="PTHR21174">
    <property type="match status" value="1"/>
</dbReference>
<dbReference type="PIRSF" id="PIRSF035170">
    <property type="entry name" value="HD_phosphohydro"/>
    <property type="match status" value="1"/>
</dbReference>
<accession>A0ABP1EHL1</accession>
<dbReference type="Proteomes" id="UP001497514">
    <property type="component" value="Chromosome"/>
</dbReference>
<name>A0ABP1EHL1_9FLAO</name>